<reference evidence="3 4" key="1">
    <citation type="submission" date="2013-05" db="EMBL/GenBank/DDBJ databases">
        <title>Genome assembly of Chondromyces apiculatus DSM 436.</title>
        <authorList>
            <person name="Sharma G."/>
            <person name="Khatri I."/>
            <person name="Kaur C."/>
            <person name="Mayilraj S."/>
            <person name="Subramanian S."/>
        </authorList>
    </citation>
    <scope>NUCLEOTIDE SEQUENCE [LARGE SCALE GENOMIC DNA]</scope>
    <source>
        <strain evidence="3 4">DSM 436</strain>
    </source>
</reference>
<proteinExistence type="predicted"/>
<accession>A0A017T176</accession>
<sequence>MRRSLLLRRKVEDSLEERALLEARIAELEGEARRIYANYAEAAAQSAHFAHLFLTVQRLRAARGREGIYEAIRELVENLVGSSEVAIYERREAHGDEHREGCGELLAGPRGEAGAALQLGASFGVEPEPPGSISLGAGIVGQVVATGQAYFAEHTGEGAEGEVTACIPLAFEHRILGAVVIYRMLPQKPALSRLDHEILSVLVSHAAVALAEQRRDIRTAARVSCEPGALWRGGSLGGVGSMGIEEEAGT</sequence>
<feature type="domain" description="GAF" evidence="2">
    <location>
        <begin position="66"/>
        <end position="210"/>
    </location>
</feature>
<dbReference type="RefSeq" id="WP_044247379.1">
    <property type="nucleotide sequence ID" value="NZ_ASRX01000059.1"/>
</dbReference>
<evidence type="ECO:0000259" key="2">
    <source>
        <dbReference type="Pfam" id="PF13185"/>
    </source>
</evidence>
<dbReference type="Pfam" id="PF13185">
    <property type="entry name" value="GAF_2"/>
    <property type="match status" value="1"/>
</dbReference>
<dbReference type="Gene3D" id="3.30.450.40">
    <property type="match status" value="1"/>
</dbReference>
<dbReference type="InterPro" id="IPR003018">
    <property type="entry name" value="GAF"/>
</dbReference>
<name>A0A017T176_9BACT</name>
<dbReference type="SUPFAM" id="SSF55781">
    <property type="entry name" value="GAF domain-like"/>
    <property type="match status" value="1"/>
</dbReference>
<evidence type="ECO:0000313" key="3">
    <source>
        <dbReference type="EMBL" id="EYF02565.1"/>
    </source>
</evidence>
<gene>
    <name evidence="3" type="ORF">CAP_6772</name>
</gene>
<organism evidence="3 4">
    <name type="scientific">Chondromyces apiculatus DSM 436</name>
    <dbReference type="NCBI Taxonomy" id="1192034"/>
    <lineage>
        <taxon>Bacteria</taxon>
        <taxon>Pseudomonadati</taxon>
        <taxon>Myxococcota</taxon>
        <taxon>Polyangia</taxon>
        <taxon>Polyangiales</taxon>
        <taxon>Polyangiaceae</taxon>
        <taxon>Chondromyces</taxon>
    </lineage>
</organism>
<feature type="coiled-coil region" evidence="1">
    <location>
        <begin position="11"/>
        <end position="45"/>
    </location>
</feature>
<comment type="caution">
    <text evidence="3">The sequence shown here is derived from an EMBL/GenBank/DDBJ whole genome shotgun (WGS) entry which is preliminary data.</text>
</comment>
<dbReference type="STRING" id="1192034.CAP_6772"/>
<keyword evidence="1" id="KW-0175">Coiled coil</keyword>
<dbReference type="AlphaFoldDB" id="A0A017T176"/>
<protein>
    <submittedName>
        <fullName evidence="3">GAF domain protein</fullName>
    </submittedName>
</protein>
<dbReference type="InterPro" id="IPR029016">
    <property type="entry name" value="GAF-like_dom_sf"/>
</dbReference>
<dbReference type="EMBL" id="ASRX01000059">
    <property type="protein sequence ID" value="EYF02565.1"/>
    <property type="molecule type" value="Genomic_DNA"/>
</dbReference>
<evidence type="ECO:0000313" key="4">
    <source>
        <dbReference type="Proteomes" id="UP000019678"/>
    </source>
</evidence>
<dbReference type="Proteomes" id="UP000019678">
    <property type="component" value="Unassembled WGS sequence"/>
</dbReference>
<evidence type="ECO:0000256" key="1">
    <source>
        <dbReference type="SAM" id="Coils"/>
    </source>
</evidence>
<keyword evidence="4" id="KW-1185">Reference proteome</keyword>
<dbReference type="eggNOG" id="COG2203">
    <property type="taxonomic scope" value="Bacteria"/>
</dbReference>